<dbReference type="AlphaFoldDB" id="A0A497XLF8"/>
<keyword evidence="1" id="KW-0472">Membrane</keyword>
<feature type="transmembrane region" description="Helical" evidence="1">
    <location>
        <begin position="27"/>
        <end position="46"/>
    </location>
</feature>
<proteinExistence type="predicted"/>
<keyword evidence="1" id="KW-1133">Transmembrane helix</keyword>
<organism evidence="2 3">
    <name type="scientific">Pedobacter alluvionis</name>
    <dbReference type="NCBI Taxonomy" id="475253"/>
    <lineage>
        <taxon>Bacteria</taxon>
        <taxon>Pseudomonadati</taxon>
        <taxon>Bacteroidota</taxon>
        <taxon>Sphingobacteriia</taxon>
        <taxon>Sphingobacteriales</taxon>
        <taxon>Sphingobacteriaceae</taxon>
        <taxon>Pedobacter</taxon>
    </lineage>
</organism>
<name>A0A497XLF8_9SPHI</name>
<comment type="caution">
    <text evidence="2">The sequence shown here is derived from an EMBL/GenBank/DDBJ whole genome shotgun (WGS) entry which is preliminary data.</text>
</comment>
<evidence type="ECO:0000313" key="3">
    <source>
        <dbReference type="Proteomes" id="UP000273898"/>
    </source>
</evidence>
<reference evidence="2 3" key="1">
    <citation type="submission" date="2018-10" db="EMBL/GenBank/DDBJ databases">
        <title>Genomic Encyclopedia of Archaeal and Bacterial Type Strains, Phase II (KMG-II): from individual species to whole genera.</title>
        <authorList>
            <person name="Goeker M."/>
        </authorList>
    </citation>
    <scope>NUCLEOTIDE SEQUENCE [LARGE SCALE GENOMIC DNA]</scope>
    <source>
        <strain evidence="2 3">DSM 19624</strain>
    </source>
</reference>
<sequence>MDCLQKISGSPMEHDYFLFTNMQSTDLAIIILTLLSLSVLILSNHFDRKFYGITFFDQLQASRSFFYNSSYKEPVNRFLLSKGGLLLSTLVLMTEITVGIIIEHAA</sequence>
<feature type="transmembrane region" description="Helical" evidence="1">
    <location>
        <begin position="84"/>
        <end position="102"/>
    </location>
</feature>
<protein>
    <submittedName>
        <fullName evidence="2">Uncharacterized protein</fullName>
    </submittedName>
</protein>
<dbReference type="Proteomes" id="UP000273898">
    <property type="component" value="Unassembled WGS sequence"/>
</dbReference>
<accession>A0A497XLF8</accession>
<evidence type="ECO:0000256" key="1">
    <source>
        <dbReference type="SAM" id="Phobius"/>
    </source>
</evidence>
<keyword evidence="1" id="KW-0812">Transmembrane</keyword>
<gene>
    <name evidence="2" type="ORF">BCL90_5169</name>
</gene>
<dbReference type="EMBL" id="RCCK01000016">
    <property type="protein sequence ID" value="RLJ69571.1"/>
    <property type="molecule type" value="Genomic_DNA"/>
</dbReference>
<evidence type="ECO:0000313" key="2">
    <source>
        <dbReference type="EMBL" id="RLJ69571.1"/>
    </source>
</evidence>